<sequence>MGVEFIYDKNQLTTIDEISVSVADLRDLVQALNIQNEAQKLHELKTILDGVVRKNRLLPGAVGVSDPE</sequence>
<comment type="caution">
    <text evidence="1">The sequence shown here is derived from an EMBL/GenBank/DDBJ whole genome shotgun (WGS) entry which is preliminary data.</text>
</comment>
<proteinExistence type="predicted"/>
<protein>
    <submittedName>
        <fullName evidence="1">Uncharacterized protein</fullName>
    </submittedName>
</protein>
<organism evidence="1 2">
    <name type="scientific">Undibacterium danionis</name>
    <dbReference type="NCBI Taxonomy" id="1812100"/>
    <lineage>
        <taxon>Bacteria</taxon>
        <taxon>Pseudomonadati</taxon>
        <taxon>Pseudomonadota</taxon>
        <taxon>Betaproteobacteria</taxon>
        <taxon>Burkholderiales</taxon>
        <taxon>Oxalobacteraceae</taxon>
        <taxon>Undibacterium</taxon>
    </lineage>
</organism>
<keyword evidence="2" id="KW-1185">Reference proteome</keyword>
<evidence type="ECO:0000313" key="1">
    <source>
        <dbReference type="EMBL" id="MFC0349739.1"/>
    </source>
</evidence>
<accession>A0ABV6IFS5</accession>
<dbReference type="RefSeq" id="WP_155436639.1">
    <property type="nucleotide sequence ID" value="NZ_JBHLXJ010000008.1"/>
</dbReference>
<name>A0ABV6IFS5_9BURK</name>
<reference evidence="1 2" key="1">
    <citation type="submission" date="2024-09" db="EMBL/GenBank/DDBJ databases">
        <authorList>
            <person name="Sun Q."/>
            <person name="Mori K."/>
        </authorList>
    </citation>
    <scope>NUCLEOTIDE SEQUENCE [LARGE SCALE GENOMIC DNA]</scope>
    <source>
        <strain evidence="1 2">CCM 8677</strain>
    </source>
</reference>
<gene>
    <name evidence="1" type="ORF">ACFFJH_07970</name>
</gene>
<dbReference type="EMBL" id="JBHLXJ010000008">
    <property type="protein sequence ID" value="MFC0349739.1"/>
    <property type="molecule type" value="Genomic_DNA"/>
</dbReference>
<dbReference type="Proteomes" id="UP001589844">
    <property type="component" value="Unassembled WGS sequence"/>
</dbReference>
<evidence type="ECO:0000313" key="2">
    <source>
        <dbReference type="Proteomes" id="UP001589844"/>
    </source>
</evidence>